<evidence type="ECO:0000313" key="3">
    <source>
        <dbReference type="EMBL" id="KGA12208.1"/>
    </source>
</evidence>
<keyword evidence="2" id="KW-0812">Transmembrane</keyword>
<evidence type="ECO:0000256" key="2">
    <source>
        <dbReference type="SAM" id="Phobius"/>
    </source>
</evidence>
<comment type="caution">
    <text evidence="3">The sequence shown here is derived from an EMBL/GenBank/DDBJ whole genome shotgun (WGS) entry which is preliminary data.</text>
</comment>
<name>A0A094S387_9ZZZZ</name>
<evidence type="ECO:0000256" key="1">
    <source>
        <dbReference type="SAM" id="MobiDB-lite"/>
    </source>
</evidence>
<protein>
    <submittedName>
        <fullName evidence="3">Uncharacterized protein</fullName>
    </submittedName>
</protein>
<feature type="compositionally biased region" description="Low complexity" evidence="1">
    <location>
        <begin position="60"/>
        <end position="93"/>
    </location>
</feature>
<feature type="region of interest" description="Disordered" evidence="1">
    <location>
        <begin position="56"/>
        <end position="93"/>
    </location>
</feature>
<sequence length="151" mass="14759">MKRNPHPARRSRIATLGISATAFVSIITSLAWNTHQAELAANITDPNAVPVETTVPASSATNPVAPATGTATTTATPAATTAPAAPAKSTKTSAPAAPAVAPTVAPATPVVPAQPATAAVAPAAPAPTVVYTCMSPGGKTENPTASGTCHH</sequence>
<reference evidence="3" key="1">
    <citation type="submission" date="2014-06" db="EMBL/GenBank/DDBJ databases">
        <title>Key roles for freshwater Actinobacteria revealed by deep metagenomic sequencing.</title>
        <authorList>
            <person name="Ghai R."/>
            <person name="Mizuno C.M."/>
            <person name="Picazo A."/>
            <person name="Camacho A."/>
            <person name="Rodriguez-Valera F."/>
        </authorList>
    </citation>
    <scope>NUCLEOTIDE SEQUENCE</scope>
</reference>
<dbReference type="AlphaFoldDB" id="A0A094S387"/>
<proteinExistence type="predicted"/>
<keyword evidence="2" id="KW-1133">Transmembrane helix</keyword>
<gene>
    <name evidence="3" type="ORF">GM51_21780</name>
</gene>
<feature type="transmembrane region" description="Helical" evidence="2">
    <location>
        <begin position="12"/>
        <end position="32"/>
    </location>
</feature>
<accession>A0A094S387</accession>
<dbReference type="EMBL" id="JNSL01000221">
    <property type="protein sequence ID" value="KGA12208.1"/>
    <property type="molecule type" value="Genomic_DNA"/>
</dbReference>
<organism evidence="3">
    <name type="scientific">freshwater metagenome</name>
    <dbReference type="NCBI Taxonomy" id="449393"/>
    <lineage>
        <taxon>unclassified sequences</taxon>
        <taxon>metagenomes</taxon>
        <taxon>ecological metagenomes</taxon>
    </lineage>
</organism>
<keyword evidence="2" id="KW-0472">Membrane</keyword>